<sequence>MKMSVRNIFSWAIASVLILLGNVRNAKMKALNGDFILSLYFHKPSKAEFERCIKWLKKNNFTFLSIEDILKIIEHDLPLPKGAVLLTLDDGWQSNETNVVEVAKTHRVPVTIFVSTEPVEEGAYWWSYLSVANEIIPDLPSKQSLKKINNDDRLALINTIKKVKLLEREALTVEQVKRMASSEFVTIGGHTHSHPILVNCDSAQVYDELCLSKYKLESWIQNDVVSFAYPNGDYGNREIQLLGMLNYKLAFTNKPCYLTKEKLKHSYELPRFGFLEGASFAENICRVVGIWQPLILKFQKWHKMIGTGKIISSTYQHRASDKVHQMN</sequence>
<evidence type="ECO:0000256" key="1">
    <source>
        <dbReference type="ARBA" id="ARBA00004613"/>
    </source>
</evidence>
<accession>A0ABR7XIF9</accession>
<organism evidence="4 5">
    <name type="scientific">Pontibacter aquaedesilientis</name>
    <dbReference type="NCBI Taxonomy" id="2766980"/>
    <lineage>
        <taxon>Bacteria</taxon>
        <taxon>Pseudomonadati</taxon>
        <taxon>Bacteroidota</taxon>
        <taxon>Cytophagia</taxon>
        <taxon>Cytophagales</taxon>
        <taxon>Hymenobacteraceae</taxon>
        <taxon>Pontibacter</taxon>
    </lineage>
</organism>
<name>A0ABR7XIF9_9BACT</name>
<dbReference type="SUPFAM" id="SSF88713">
    <property type="entry name" value="Glycoside hydrolase/deacetylase"/>
    <property type="match status" value="1"/>
</dbReference>
<dbReference type="PROSITE" id="PS51677">
    <property type="entry name" value="NODB"/>
    <property type="match status" value="1"/>
</dbReference>
<protein>
    <submittedName>
        <fullName evidence="4">Polysaccharide deacetylase family protein</fullName>
    </submittedName>
</protein>
<dbReference type="Proteomes" id="UP000625551">
    <property type="component" value="Unassembled WGS sequence"/>
</dbReference>
<dbReference type="InterPro" id="IPR051398">
    <property type="entry name" value="Polysacch_Deacetylase"/>
</dbReference>
<gene>
    <name evidence="4" type="ORF">H9Q13_11170</name>
</gene>
<dbReference type="PANTHER" id="PTHR34216:SF3">
    <property type="entry name" value="POLY-BETA-1,6-N-ACETYL-D-GLUCOSAMINE N-DEACETYLASE"/>
    <property type="match status" value="1"/>
</dbReference>
<dbReference type="RefSeq" id="WP_191183873.1">
    <property type="nucleotide sequence ID" value="NZ_JACXAJ010000004.1"/>
</dbReference>
<keyword evidence="2" id="KW-0732">Signal</keyword>
<dbReference type="Gene3D" id="3.20.20.370">
    <property type="entry name" value="Glycoside hydrolase/deacetylase"/>
    <property type="match status" value="1"/>
</dbReference>
<evidence type="ECO:0000256" key="2">
    <source>
        <dbReference type="ARBA" id="ARBA00022729"/>
    </source>
</evidence>
<evidence type="ECO:0000313" key="5">
    <source>
        <dbReference type="Proteomes" id="UP000625551"/>
    </source>
</evidence>
<dbReference type="Pfam" id="PF01522">
    <property type="entry name" value="Polysacc_deac_1"/>
    <property type="match status" value="1"/>
</dbReference>
<evidence type="ECO:0000313" key="4">
    <source>
        <dbReference type="EMBL" id="MBD1397726.1"/>
    </source>
</evidence>
<dbReference type="InterPro" id="IPR002509">
    <property type="entry name" value="NODB_dom"/>
</dbReference>
<dbReference type="EMBL" id="JACXAJ010000004">
    <property type="protein sequence ID" value="MBD1397726.1"/>
    <property type="molecule type" value="Genomic_DNA"/>
</dbReference>
<dbReference type="CDD" id="cd10918">
    <property type="entry name" value="CE4_NodB_like_5s_6s"/>
    <property type="match status" value="1"/>
</dbReference>
<keyword evidence="5" id="KW-1185">Reference proteome</keyword>
<reference evidence="4 5" key="1">
    <citation type="submission" date="2020-09" db="EMBL/GenBank/DDBJ databases">
        <title>Genome sequencing and assembly of Pontibacter sp.</title>
        <authorList>
            <person name="Chhetri G."/>
        </authorList>
    </citation>
    <scope>NUCLEOTIDE SEQUENCE [LARGE SCALE GENOMIC DNA]</scope>
    <source>
        <strain evidence="4 5">JH31</strain>
    </source>
</reference>
<dbReference type="PANTHER" id="PTHR34216">
    <property type="match status" value="1"/>
</dbReference>
<dbReference type="InterPro" id="IPR011330">
    <property type="entry name" value="Glyco_hydro/deAcase_b/a-brl"/>
</dbReference>
<comment type="caution">
    <text evidence="4">The sequence shown here is derived from an EMBL/GenBank/DDBJ whole genome shotgun (WGS) entry which is preliminary data.</text>
</comment>
<feature type="domain" description="NodB homology" evidence="3">
    <location>
        <begin position="82"/>
        <end position="327"/>
    </location>
</feature>
<proteinExistence type="predicted"/>
<evidence type="ECO:0000259" key="3">
    <source>
        <dbReference type="PROSITE" id="PS51677"/>
    </source>
</evidence>
<comment type="subcellular location">
    <subcellularLocation>
        <location evidence="1">Secreted</location>
    </subcellularLocation>
</comment>